<evidence type="ECO:0000313" key="3">
    <source>
        <dbReference type="Proteomes" id="UP000014541"/>
    </source>
</evidence>
<dbReference type="GO" id="GO:0006355">
    <property type="term" value="P:regulation of DNA-templated transcription"/>
    <property type="evidence" value="ECO:0007669"/>
    <property type="project" value="InterPro"/>
</dbReference>
<name>S3KF30_TREMA</name>
<dbReference type="InterPro" id="IPR010982">
    <property type="entry name" value="Lambda_DNA-bd_dom_sf"/>
</dbReference>
<sequence length="122" mass="13812">MAVQLIKTKKAYHDALKMIDELFDAKPHTKEADDLELLSALVELYEERTFPIESPSPLEAIRFRMEQMNLAQKDLIPYIGNKSKVSEVLSGKRSLSLTMIRKLSVGLDIPADVLIQPYEIPA</sequence>
<dbReference type="OrthoDB" id="9796786at2"/>
<dbReference type="PROSITE" id="PS50943">
    <property type="entry name" value="HTH_CROC1"/>
    <property type="match status" value="1"/>
</dbReference>
<gene>
    <name evidence="2" type="ORF">HMPREF9194_01161</name>
</gene>
<dbReference type="eggNOG" id="COG5499">
    <property type="taxonomic scope" value="Bacteria"/>
</dbReference>
<dbReference type="SUPFAM" id="SSF47413">
    <property type="entry name" value="lambda repressor-like DNA-binding domains"/>
    <property type="match status" value="1"/>
</dbReference>
<accession>S3KF30</accession>
<dbReference type="EMBL" id="ATFF01000006">
    <property type="protein sequence ID" value="EPF30837.1"/>
    <property type="molecule type" value="Genomic_DNA"/>
</dbReference>
<keyword evidence="3" id="KW-1185">Reference proteome</keyword>
<evidence type="ECO:0000259" key="1">
    <source>
        <dbReference type="PROSITE" id="PS50943"/>
    </source>
</evidence>
<dbReference type="InterPro" id="IPR001387">
    <property type="entry name" value="Cro/C1-type_HTH"/>
</dbReference>
<dbReference type="RefSeq" id="WP_016525448.1">
    <property type="nucleotide sequence ID" value="NZ_KE332518.1"/>
</dbReference>
<organism evidence="2 3">
    <name type="scientific">Treponema maltophilum ATCC 51939</name>
    <dbReference type="NCBI Taxonomy" id="1125699"/>
    <lineage>
        <taxon>Bacteria</taxon>
        <taxon>Pseudomonadati</taxon>
        <taxon>Spirochaetota</taxon>
        <taxon>Spirochaetia</taxon>
        <taxon>Spirochaetales</taxon>
        <taxon>Treponemataceae</taxon>
        <taxon>Treponema</taxon>
    </lineage>
</organism>
<dbReference type="HOGENOM" id="CLU_125852_2_0_12"/>
<comment type="caution">
    <text evidence="2">The sequence shown here is derived from an EMBL/GenBank/DDBJ whole genome shotgun (WGS) entry which is preliminary data.</text>
</comment>
<protein>
    <recommendedName>
        <fullName evidence="1">HTH cro/C1-type domain-containing protein</fullName>
    </recommendedName>
</protein>
<feature type="domain" description="HTH cro/C1-type" evidence="1">
    <location>
        <begin position="82"/>
        <end position="114"/>
    </location>
</feature>
<dbReference type="AlphaFoldDB" id="S3KF30"/>
<dbReference type="Proteomes" id="UP000014541">
    <property type="component" value="Unassembled WGS sequence"/>
</dbReference>
<dbReference type="PATRIC" id="fig|1125699.3.peg.1181"/>
<dbReference type="InterPro" id="IPR039060">
    <property type="entry name" value="Antitox_HigA"/>
</dbReference>
<evidence type="ECO:0000313" key="2">
    <source>
        <dbReference type="EMBL" id="EPF30837.1"/>
    </source>
</evidence>
<proteinExistence type="predicted"/>
<dbReference type="GO" id="GO:0001046">
    <property type="term" value="F:core promoter sequence-specific DNA binding"/>
    <property type="evidence" value="ECO:0007669"/>
    <property type="project" value="TreeGrafter"/>
</dbReference>
<dbReference type="PANTHER" id="PTHR40455">
    <property type="entry name" value="ANTITOXIN HIGA"/>
    <property type="match status" value="1"/>
</dbReference>
<dbReference type="PANTHER" id="PTHR40455:SF1">
    <property type="entry name" value="ANTITOXIN HIGA"/>
    <property type="match status" value="1"/>
</dbReference>
<dbReference type="Gene3D" id="1.10.260.40">
    <property type="entry name" value="lambda repressor-like DNA-binding domains"/>
    <property type="match status" value="1"/>
</dbReference>
<reference evidence="2 3" key="1">
    <citation type="submission" date="2013-04" db="EMBL/GenBank/DDBJ databases">
        <title>The Genome Sequence of Treponema maltophilum ATCC 51939.</title>
        <authorList>
            <consortium name="The Broad Institute Genomics Platform"/>
            <person name="Earl A."/>
            <person name="Ward D."/>
            <person name="Feldgarden M."/>
            <person name="Gevers D."/>
            <person name="Leonetti C."/>
            <person name="Blanton J.M."/>
            <person name="Dewhirst F.E."/>
            <person name="Izard J."/>
            <person name="Walker B."/>
            <person name="Young S."/>
            <person name="Zeng Q."/>
            <person name="Gargeya S."/>
            <person name="Fitzgerald M."/>
            <person name="Haas B."/>
            <person name="Abouelleil A."/>
            <person name="Allen A.W."/>
            <person name="Alvarado L."/>
            <person name="Arachchi H.M."/>
            <person name="Berlin A.M."/>
            <person name="Chapman S.B."/>
            <person name="Gainer-Dewar J."/>
            <person name="Goldberg J."/>
            <person name="Griggs A."/>
            <person name="Gujja S."/>
            <person name="Hansen M."/>
            <person name="Howarth C."/>
            <person name="Imamovic A."/>
            <person name="Ireland A."/>
            <person name="Larimer J."/>
            <person name="McCowan C."/>
            <person name="Murphy C."/>
            <person name="Pearson M."/>
            <person name="Poon T.W."/>
            <person name="Priest M."/>
            <person name="Roberts A."/>
            <person name="Saif S."/>
            <person name="Shea T."/>
            <person name="Sisk P."/>
            <person name="Sykes S."/>
            <person name="Wortman J."/>
            <person name="Nusbaum C."/>
            <person name="Birren B."/>
        </authorList>
    </citation>
    <scope>NUCLEOTIDE SEQUENCE [LARGE SCALE GENOMIC DNA]</scope>
    <source>
        <strain evidence="2 3">ATCC 51939</strain>
    </source>
</reference>